<accession>A0AA37F9A8</accession>
<keyword evidence="5" id="KW-0460">Magnesium</keyword>
<dbReference type="RefSeq" id="WP_188680307.1">
    <property type="nucleotide sequence ID" value="NZ_BMNY01000001.1"/>
</dbReference>
<name>A0AA37F9A8_9ARCH</name>
<dbReference type="PANTHER" id="PTHR37311">
    <property type="entry name" value="2-PHOSPHOSULFOLACTATE PHOSPHATASE-RELATED"/>
    <property type="match status" value="1"/>
</dbReference>
<comment type="caution">
    <text evidence="7">The sequence shown here is derived from an EMBL/GenBank/DDBJ whole genome shotgun (WGS) entry which is preliminary data.</text>
</comment>
<dbReference type="InterPro" id="IPR005238">
    <property type="entry name" value="ComB-like"/>
</dbReference>
<organism evidence="7 8">
    <name type="scientific">Thermogymnomonas acidicola</name>
    <dbReference type="NCBI Taxonomy" id="399579"/>
    <lineage>
        <taxon>Archaea</taxon>
        <taxon>Methanobacteriati</taxon>
        <taxon>Thermoplasmatota</taxon>
        <taxon>Thermoplasmata</taxon>
        <taxon>Thermoplasmatales</taxon>
        <taxon>Thermogymnomonas</taxon>
    </lineage>
</organism>
<dbReference type="Gene3D" id="3.90.1560.10">
    <property type="entry name" value="ComB-like"/>
    <property type="match status" value="1"/>
</dbReference>
<evidence type="ECO:0000256" key="4">
    <source>
        <dbReference type="ARBA" id="ARBA00022801"/>
    </source>
</evidence>
<dbReference type="PANTHER" id="PTHR37311:SF1">
    <property type="entry name" value="2-PHOSPHOSULFOLACTATE PHOSPHATASE-RELATED"/>
    <property type="match status" value="1"/>
</dbReference>
<dbReference type="GO" id="GO:0050545">
    <property type="term" value="F:sulfopyruvate decarboxylase activity"/>
    <property type="evidence" value="ECO:0007669"/>
    <property type="project" value="TreeGrafter"/>
</dbReference>
<dbReference type="InterPro" id="IPR036702">
    <property type="entry name" value="ComB-like_sf"/>
</dbReference>
<evidence type="ECO:0000313" key="7">
    <source>
        <dbReference type="EMBL" id="GGM71261.1"/>
    </source>
</evidence>
<reference evidence="7" key="2">
    <citation type="submission" date="2022-09" db="EMBL/GenBank/DDBJ databases">
        <authorList>
            <person name="Sun Q."/>
            <person name="Ohkuma M."/>
        </authorList>
    </citation>
    <scope>NUCLEOTIDE SEQUENCE</scope>
    <source>
        <strain evidence="7">JCM 13583</strain>
    </source>
</reference>
<comment type="cofactor">
    <cofactor evidence="1">
        <name>Mg(2+)</name>
        <dbReference type="ChEBI" id="CHEBI:18420"/>
    </cofactor>
</comment>
<keyword evidence="4" id="KW-0378">Hydrolase</keyword>
<protein>
    <recommendedName>
        <fullName evidence="3">2-phosphosulfolactate phosphatase</fullName>
        <ecNumber evidence="3">3.1.3.71</ecNumber>
    </recommendedName>
</protein>
<proteinExistence type="inferred from homology"/>
<comment type="similarity">
    <text evidence="2">Belongs to the ComB family.</text>
</comment>
<dbReference type="GO" id="GO:0050532">
    <property type="term" value="F:2-phosphosulfolactate phosphatase activity"/>
    <property type="evidence" value="ECO:0007669"/>
    <property type="project" value="UniProtKB-EC"/>
</dbReference>
<evidence type="ECO:0000256" key="2">
    <source>
        <dbReference type="ARBA" id="ARBA00009997"/>
    </source>
</evidence>
<comment type="catalytic activity">
    <reaction evidence="6">
        <text>(2R)-O-phospho-3-sulfolactate + H2O = (2R)-3-sulfolactate + phosphate</text>
        <dbReference type="Rhea" id="RHEA:23416"/>
        <dbReference type="ChEBI" id="CHEBI:15377"/>
        <dbReference type="ChEBI" id="CHEBI:15597"/>
        <dbReference type="ChEBI" id="CHEBI:43474"/>
        <dbReference type="ChEBI" id="CHEBI:58738"/>
        <dbReference type="EC" id="3.1.3.71"/>
    </reaction>
</comment>
<dbReference type="GO" id="GO:0000287">
    <property type="term" value="F:magnesium ion binding"/>
    <property type="evidence" value="ECO:0007669"/>
    <property type="project" value="InterPro"/>
</dbReference>
<evidence type="ECO:0000256" key="3">
    <source>
        <dbReference type="ARBA" id="ARBA00012953"/>
    </source>
</evidence>
<sequence>MEVVIEDGRNQKDFEEGTRVLVDIFRSTTSIPIILHRGATRVIPTGSVSVARAMKREDPKRVLVGERFGLKVPGFDYNNSPSELMGADLQGREVIFTSTNGTKVLERIRNRGRVFLGSFVNFSKTVDAVSGGDRVFITLSNRPDGEADEDRIFGEFIREKLEGGDPDFGRYAEMVRRGRGSRRLAMMGGRMDIEVALSLDSVPVTVALSGDYLVSK</sequence>
<dbReference type="EMBL" id="BMNY01000001">
    <property type="protein sequence ID" value="GGM71261.1"/>
    <property type="molecule type" value="Genomic_DNA"/>
</dbReference>
<dbReference type="EC" id="3.1.3.71" evidence="3"/>
<dbReference type="Pfam" id="PF04029">
    <property type="entry name" value="2-ph_phosp"/>
    <property type="match status" value="1"/>
</dbReference>
<evidence type="ECO:0000256" key="1">
    <source>
        <dbReference type="ARBA" id="ARBA00001946"/>
    </source>
</evidence>
<gene>
    <name evidence="7" type="ORF">GCM10007108_06730</name>
</gene>
<evidence type="ECO:0000313" key="8">
    <source>
        <dbReference type="Proteomes" id="UP000632195"/>
    </source>
</evidence>
<dbReference type="SUPFAM" id="SSF142823">
    <property type="entry name" value="ComB-like"/>
    <property type="match status" value="1"/>
</dbReference>
<keyword evidence="8" id="KW-1185">Reference proteome</keyword>
<evidence type="ECO:0000256" key="5">
    <source>
        <dbReference type="ARBA" id="ARBA00022842"/>
    </source>
</evidence>
<reference evidence="7" key="1">
    <citation type="journal article" date="2014" name="Int. J. Syst. Evol. Microbiol.">
        <title>Complete genome sequence of Corynebacterium casei LMG S-19264T (=DSM 44701T), isolated from a smear-ripened cheese.</title>
        <authorList>
            <consortium name="US DOE Joint Genome Institute (JGI-PGF)"/>
            <person name="Walter F."/>
            <person name="Albersmeier A."/>
            <person name="Kalinowski J."/>
            <person name="Ruckert C."/>
        </authorList>
    </citation>
    <scope>NUCLEOTIDE SEQUENCE</scope>
    <source>
        <strain evidence="7">JCM 13583</strain>
    </source>
</reference>
<dbReference type="AlphaFoldDB" id="A0AA37F9A8"/>
<dbReference type="Proteomes" id="UP000632195">
    <property type="component" value="Unassembled WGS sequence"/>
</dbReference>
<evidence type="ECO:0000256" key="6">
    <source>
        <dbReference type="ARBA" id="ARBA00033711"/>
    </source>
</evidence>